<feature type="compositionally biased region" description="Polar residues" evidence="1">
    <location>
        <begin position="1"/>
        <end position="12"/>
    </location>
</feature>
<organism evidence="2">
    <name type="scientific">marine sediment metagenome</name>
    <dbReference type="NCBI Taxonomy" id="412755"/>
    <lineage>
        <taxon>unclassified sequences</taxon>
        <taxon>metagenomes</taxon>
        <taxon>ecological metagenomes</taxon>
    </lineage>
</organism>
<proteinExistence type="predicted"/>
<feature type="non-terminal residue" evidence="2">
    <location>
        <position position="160"/>
    </location>
</feature>
<dbReference type="EMBL" id="BARS01022084">
    <property type="protein sequence ID" value="GAG11022.1"/>
    <property type="molecule type" value="Genomic_DNA"/>
</dbReference>
<name>X0VIL7_9ZZZZ</name>
<feature type="region of interest" description="Disordered" evidence="1">
    <location>
        <begin position="137"/>
        <end position="160"/>
    </location>
</feature>
<comment type="caution">
    <text evidence="2">The sequence shown here is derived from an EMBL/GenBank/DDBJ whole genome shotgun (WGS) entry which is preliminary data.</text>
</comment>
<protein>
    <submittedName>
        <fullName evidence="2">Uncharacterized protein</fullName>
    </submittedName>
</protein>
<evidence type="ECO:0000256" key="1">
    <source>
        <dbReference type="SAM" id="MobiDB-lite"/>
    </source>
</evidence>
<reference evidence="2" key="1">
    <citation type="journal article" date="2014" name="Front. Microbiol.">
        <title>High frequency of phylogenetically diverse reductive dehalogenase-homologous genes in deep subseafloor sedimentary metagenomes.</title>
        <authorList>
            <person name="Kawai M."/>
            <person name="Futagami T."/>
            <person name="Toyoda A."/>
            <person name="Takaki Y."/>
            <person name="Nishi S."/>
            <person name="Hori S."/>
            <person name="Arai W."/>
            <person name="Tsubouchi T."/>
            <person name="Morono Y."/>
            <person name="Uchiyama I."/>
            <person name="Ito T."/>
            <person name="Fujiyama A."/>
            <person name="Inagaki F."/>
            <person name="Takami H."/>
        </authorList>
    </citation>
    <scope>NUCLEOTIDE SEQUENCE</scope>
    <source>
        <strain evidence="2">Expedition CK06-06</strain>
    </source>
</reference>
<feature type="region of interest" description="Disordered" evidence="1">
    <location>
        <begin position="1"/>
        <end position="25"/>
    </location>
</feature>
<evidence type="ECO:0000313" key="2">
    <source>
        <dbReference type="EMBL" id="GAG11022.1"/>
    </source>
</evidence>
<sequence length="160" mass="16921">MSTETSTGPSQSGDKEGALRGANVDLAQSQVSQTQQLADFQRQQFEASNPIFDQLTRERAALNQALPPEALAARLQGRFADADTLSGLALDQFSTGVSPEQDALINQATSAAIDRGGRDIAAFQQASLRQLGEELAPSLGLRPGDTPIIDRGGQIVQEGE</sequence>
<gene>
    <name evidence="2" type="ORF">S01H1_35345</name>
</gene>
<accession>X0VIL7</accession>
<dbReference type="AlphaFoldDB" id="X0VIL7"/>